<dbReference type="InterPro" id="IPR006140">
    <property type="entry name" value="D-isomer_DH_NAD-bd"/>
</dbReference>
<dbReference type="GO" id="GO:0008652">
    <property type="term" value="P:amino acid biosynthetic process"/>
    <property type="evidence" value="ECO:0007669"/>
    <property type="project" value="UniProtKB-KW"/>
</dbReference>
<dbReference type="EMBL" id="UGMN01000004">
    <property type="protein sequence ID" value="STU85094.1"/>
    <property type="molecule type" value="Genomic_DNA"/>
</dbReference>
<dbReference type="GO" id="GO:0005829">
    <property type="term" value="C:cytosol"/>
    <property type="evidence" value="ECO:0007669"/>
    <property type="project" value="UniProtKB-ARBA"/>
</dbReference>
<reference evidence="9 18" key="1">
    <citation type="journal article" date="2017" name="J. Infect. Dis.">
        <title>An Analysis of the Epidemic of Klebsiella pneumoniae Carbapenemase-Producing K. pneumoniae: Convergence of Two Evolutionary Mechanisms Creates the Perfect Storm.</title>
        <authorList>
            <person name="Rojas L.J."/>
            <person name="Weinstock G.M."/>
            <person name="De La Cadena E."/>
            <person name="Diaz L."/>
            <person name="Rios R."/>
            <person name="Hanson B.M."/>
            <person name="Brown J.S."/>
            <person name="Vats P."/>
            <person name="Phillips D.S."/>
            <person name="Nguyen H."/>
            <person name="Hujer K.M."/>
            <person name="Correa A."/>
            <person name="Adams M.D."/>
            <person name="Perez F."/>
            <person name="Sodergren E."/>
            <person name="Narechania A."/>
            <person name="Planet P.J."/>
            <person name="Villegas M.V."/>
            <person name="Bonomo R.A."/>
            <person name="Arias C.A."/>
        </authorList>
    </citation>
    <scope>NUCLEOTIDE SEQUENCE [LARGE SCALE GENOMIC DNA]</scope>
    <source>
        <strain evidence="9 18">COL-Kpn30</strain>
    </source>
</reference>
<evidence type="ECO:0000313" key="12">
    <source>
        <dbReference type="EMBL" id="STU51139.1"/>
    </source>
</evidence>
<proteinExistence type="inferred from homology"/>
<dbReference type="Proteomes" id="UP000251123">
    <property type="component" value="Unassembled WGS sequence"/>
</dbReference>
<dbReference type="Proteomes" id="UP000196447">
    <property type="component" value="Unassembled WGS sequence"/>
</dbReference>
<evidence type="ECO:0000256" key="5">
    <source>
        <dbReference type="RuleBase" id="RU003719"/>
    </source>
</evidence>
<accession>A0A0C7KEI7</accession>
<dbReference type="CDD" id="cd12172">
    <property type="entry name" value="PGDH_like_2"/>
    <property type="match status" value="1"/>
</dbReference>
<dbReference type="Proteomes" id="UP000254141">
    <property type="component" value="Unassembled WGS sequence"/>
</dbReference>
<evidence type="ECO:0000256" key="1">
    <source>
        <dbReference type="ARBA" id="ARBA00005854"/>
    </source>
</evidence>
<evidence type="ECO:0000313" key="18">
    <source>
        <dbReference type="Proteomes" id="UP000234439"/>
    </source>
</evidence>
<dbReference type="PANTHER" id="PTHR42789">
    <property type="entry name" value="D-ISOMER SPECIFIC 2-HYDROXYACID DEHYDROGENASE FAMILY PROTEIN (AFU_ORTHOLOGUE AFUA_6G10090)"/>
    <property type="match status" value="1"/>
</dbReference>
<evidence type="ECO:0000313" key="14">
    <source>
        <dbReference type="EMBL" id="SXN33364.1"/>
    </source>
</evidence>
<dbReference type="EMBL" id="UKUT01000002">
    <property type="protein sequence ID" value="SYH28908.1"/>
    <property type="molecule type" value="Genomic_DNA"/>
</dbReference>
<feature type="domain" description="D-isomer specific 2-hydroxyacid dehydrogenase catalytic" evidence="6">
    <location>
        <begin position="18"/>
        <end position="314"/>
    </location>
</feature>
<evidence type="ECO:0000313" key="11">
    <source>
        <dbReference type="EMBL" id="STT93181.1"/>
    </source>
</evidence>
<keyword evidence="3 5" id="KW-0560">Oxidoreductase</keyword>
<evidence type="ECO:0000313" key="20">
    <source>
        <dbReference type="Proteomes" id="UP000254103"/>
    </source>
</evidence>
<dbReference type="EMBL" id="UGLJ01000002">
    <property type="protein sequence ID" value="STT93181.1"/>
    <property type="molecule type" value="Genomic_DNA"/>
</dbReference>
<evidence type="ECO:0000256" key="2">
    <source>
        <dbReference type="ARBA" id="ARBA00022605"/>
    </source>
</evidence>
<dbReference type="Proteomes" id="UP000234439">
    <property type="component" value="Unassembled WGS sequence"/>
</dbReference>
<evidence type="ECO:0000313" key="24">
    <source>
        <dbReference type="Proteomes" id="UP000258673"/>
    </source>
</evidence>
<dbReference type="InterPro" id="IPR029752">
    <property type="entry name" value="D-isomer_DH_CS1"/>
</dbReference>
<dbReference type="EMBL" id="ULCI01000010">
    <property type="protein sequence ID" value="SYR40336.1"/>
    <property type="molecule type" value="Genomic_DNA"/>
</dbReference>
<dbReference type="SUPFAM" id="SSF52283">
    <property type="entry name" value="Formate/glycerate dehydrogenase catalytic domain-like"/>
    <property type="match status" value="1"/>
</dbReference>
<dbReference type="Proteomes" id="UP000254103">
    <property type="component" value="Unassembled WGS sequence"/>
</dbReference>
<dbReference type="Proteomes" id="UP000254387">
    <property type="component" value="Unassembled WGS sequence"/>
</dbReference>
<dbReference type="EMBL" id="UASN01000020">
    <property type="protein sequence ID" value="SPX55546.1"/>
    <property type="molecule type" value="Genomic_DNA"/>
</dbReference>
<keyword evidence="2" id="KW-0028">Amino-acid biosynthesis</keyword>
<dbReference type="GO" id="GO:0004617">
    <property type="term" value="F:phosphoglycerate dehydrogenase activity"/>
    <property type="evidence" value="ECO:0007669"/>
    <property type="project" value="UniProtKB-EC"/>
</dbReference>
<feature type="domain" description="D-isomer specific 2-hydroxyacid dehydrogenase NAD-binding" evidence="7">
    <location>
        <begin position="109"/>
        <end position="281"/>
    </location>
</feature>
<evidence type="ECO:0000313" key="17">
    <source>
        <dbReference type="Proteomes" id="UP000196447"/>
    </source>
</evidence>
<dbReference type="Pfam" id="PF02826">
    <property type="entry name" value="2-Hacid_dh_C"/>
    <property type="match status" value="1"/>
</dbReference>
<evidence type="ECO:0000313" key="16">
    <source>
        <dbReference type="EMBL" id="SYR40336.1"/>
    </source>
</evidence>
<dbReference type="EC" id="1.1.1.95" evidence="10"/>
<dbReference type="FunFam" id="3.40.50.720:FF:000203">
    <property type="entry name" value="D-3-phosphoglycerate dehydrogenase (SerA)"/>
    <property type="match status" value="1"/>
</dbReference>
<sequence length="316" mass="34395">MKVICTSPSFAKYDDAPISALKEADLELVMLPADASIEMLAQHLPDAIAMIVAFTDINESLLAKAPRLKIVCKHGVGVDNIDLNATRQRKIFVTNVPDANKHAVADFAFGLILNTARQIYQAISETKAGNWPRIFATDVYGKTLGIVGLGHIGKEVARRARGFNMRVLATDAWPDREFAQQHQIEYVSLDTLTAQSDFISLHTPLTPETENMFNAARLQQMKSGAFLINVSRGGIVDEQALYEALKSGHLAGAAADVFLEEPCATHPLFTLANFAPTSHIAGYTDGAISNISARCVNNIITCVCRGERPENIMNSL</sequence>
<evidence type="ECO:0000313" key="25">
    <source>
        <dbReference type="Proteomes" id="UP000259975"/>
    </source>
</evidence>
<evidence type="ECO:0000313" key="21">
    <source>
        <dbReference type="Proteomes" id="UP000254141"/>
    </source>
</evidence>
<evidence type="ECO:0000259" key="7">
    <source>
        <dbReference type="Pfam" id="PF02826"/>
    </source>
</evidence>
<dbReference type="RefSeq" id="WP_004179770.1">
    <property type="nucleotide sequence ID" value="NZ_AP018750.1"/>
</dbReference>
<protein>
    <submittedName>
        <fullName evidence="10">D-3-phosphoglycerate dehydrogenase</fullName>
        <ecNumber evidence="10">1.1.1.95</ecNumber>
    </submittedName>
    <submittedName>
        <fullName evidence="8">Hydroxyacid dehydrogenase</fullName>
    </submittedName>
</protein>
<evidence type="ECO:0000313" key="19">
    <source>
        <dbReference type="Proteomes" id="UP000251123"/>
    </source>
</evidence>
<evidence type="ECO:0000313" key="23">
    <source>
        <dbReference type="Proteomes" id="UP000258253"/>
    </source>
</evidence>
<organism evidence="10 19">
    <name type="scientific">Klebsiella pneumoniae</name>
    <dbReference type="NCBI Taxonomy" id="573"/>
    <lineage>
        <taxon>Bacteria</taxon>
        <taxon>Pseudomonadati</taxon>
        <taxon>Pseudomonadota</taxon>
        <taxon>Gammaproteobacteria</taxon>
        <taxon>Enterobacterales</taxon>
        <taxon>Enterobacteriaceae</taxon>
        <taxon>Klebsiella/Raoultella group</taxon>
        <taxon>Klebsiella</taxon>
        <taxon>Klebsiella pneumoniae complex</taxon>
    </lineage>
</organism>
<evidence type="ECO:0000313" key="15">
    <source>
        <dbReference type="EMBL" id="SYH28908.1"/>
    </source>
</evidence>
<dbReference type="KEGG" id="kpx:PMK1_03955"/>
<dbReference type="GO" id="GO:0051287">
    <property type="term" value="F:NAD binding"/>
    <property type="evidence" value="ECO:0007669"/>
    <property type="project" value="InterPro"/>
</dbReference>
<dbReference type="PROSITE" id="PS00671">
    <property type="entry name" value="D_2_HYDROXYACID_DH_3"/>
    <property type="match status" value="1"/>
</dbReference>
<evidence type="ECO:0000313" key="9">
    <source>
        <dbReference type="EMBL" id="PLE25454.1"/>
    </source>
</evidence>
<dbReference type="PANTHER" id="PTHR42789:SF1">
    <property type="entry name" value="D-ISOMER SPECIFIC 2-HYDROXYACID DEHYDROGENASE FAMILY PROTEIN (AFU_ORTHOLOGUE AFUA_6G10090)"/>
    <property type="match status" value="1"/>
</dbReference>
<dbReference type="EMBL" id="UGLU01000001">
    <property type="protein sequence ID" value="STU51139.1"/>
    <property type="molecule type" value="Genomic_DNA"/>
</dbReference>
<evidence type="ECO:0000256" key="4">
    <source>
        <dbReference type="ARBA" id="ARBA00023027"/>
    </source>
</evidence>
<dbReference type="EMBL" id="NCMJ01000128">
    <property type="protein sequence ID" value="PLE25454.1"/>
    <property type="molecule type" value="Genomic_DNA"/>
</dbReference>
<dbReference type="EMBL" id="NDBK01000082">
    <property type="protein sequence ID" value="OVF68650.1"/>
    <property type="molecule type" value="Genomic_DNA"/>
</dbReference>
<comment type="similarity">
    <text evidence="1 5">Belongs to the D-isomer specific 2-hydroxyacid dehydrogenase family.</text>
</comment>
<dbReference type="InterPro" id="IPR029753">
    <property type="entry name" value="D-isomer_DH_CS"/>
</dbReference>
<name>A0A0C7KEI7_KLEPN</name>
<dbReference type="Pfam" id="PF00389">
    <property type="entry name" value="2-Hacid_dh"/>
    <property type="match status" value="1"/>
</dbReference>
<dbReference type="Proteomes" id="UP000258253">
    <property type="component" value="Unassembled WGS sequence"/>
</dbReference>
<evidence type="ECO:0000256" key="3">
    <source>
        <dbReference type="ARBA" id="ARBA00023002"/>
    </source>
</evidence>
<dbReference type="Gene3D" id="3.40.50.720">
    <property type="entry name" value="NAD(P)-binding Rossmann-like Domain"/>
    <property type="match status" value="2"/>
</dbReference>
<dbReference type="Proteomes" id="UP000258673">
    <property type="component" value="Unassembled WGS sequence"/>
</dbReference>
<gene>
    <name evidence="10" type="primary">serA_2</name>
    <name evidence="11" type="synonym">serA_1</name>
    <name evidence="14" type="synonym">serA_3</name>
    <name evidence="8" type="ORF">B5L96_20405</name>
    <name evidence="9" type="ORF">B6I68_22855</name>
    <name evidence="12" type="ORF">NCTC5051_02731</name>
    <name evidence="11" type="ORF">NCTC5052_01571</name>
    <name evidence="13" type="ORF">NCTC5053_00796</name>
    <name evidence="10" type="ORF">NCTC9601_02727</name>
    <name evidence="14" type="ORF">SAMEA3499901_04420</name>
    <name evidence="15" type="ORF">SAMEA3515122_01369</name>
    <name evidence="16" type="ORF">SAMEA3538828_02812</name>
</gene>
<reference evidence="23 24" key="4">
    <citation type="submission" date="2018-08" db="EMBL/GenBank/DDBJ databases">
        <authorList>
            <consortium name="Pathogen Informatics"/>
        </authorList>
    </citation>
    <scope>NUCLEOTIDE SEQUENCE [LARGE SCALE GENOMIC DNA]</scope>
    <source>
        <strain evidence="14 25">EuSCAPE_AT029</strain>
        <strain evidence="16 23">EuSCAPE_HU047</strain>
        <strain evidence="15 24">EuSCAPE_IT093</strain>
    </source>
</reference>
<dbReference type="EMBL" id="UKGE01000021">
    <property type="protein sequence ID" value="SXN33364.1"/>
    <property type="molecule type" value="Genomic_DNA"/>
</dbReference>
<keyword evidence="4" id="KW-0520">NAD</keyword>
<reference evidence="19 20" key="3">
    <citation type="submission" date="2018-06" db="EMBL/GenBank/DDBJ databases">
        <authorList>
            <consortium name="Pathogen Informatics"/>
            <person name="Doyle S."/>
        </authorList>
    </citation>
    <scope>NUCLEOTIDE SEQUENCE [LARGE SCALE GENOMIC DNA]</scope>
    <source>
        <strain evidence="12 21">NCTC5051</strain>
        <strain evidence="11 20">NCTC5052</strain>
        <strain evidence="13 22">NCTC5053</strain>
        <strain evidence="10 19">NCTC9601</strain>
    </source>
</reference>
<dbReference type="InterPro" id="IPR050857">
    <property type="entry name" value="D-2-hydroxyacid_DH"/>
</dbReference>
<evidence type="ECO:0000313" key="22">
    <source>
        <dbReference type="Proteomes" id="UP000254387"/>
    </source>
</evidence>
<dbReference type="InterPro" id="IPR006139">
    <property type="entry name" value="D-isomer_2_OHA_DH_cat_dom"/>
</dbReference>
<reference evidence="8 17" key="2">
    <citation type="submission" date="2017-03" db="EMBL/GenBank/DDBJ databases">
        <authorList>
            <person name="Fouts D."/>
            <person name="Stalin M.J."/>
            <person name="Chen L."/>
            <person name="Wright M."/>
            <person name="Sutton G."/>
            <person name="Nguyen K."/>
            <person name="Vanduin D."/>
            <person name="Rojas L."/>
            <person name="Hujer A."/>
            <person name="Hujer K."/>
            <person name="Bonomo R."/>
            <person name="Kreiswirth B."/>
            <person name="Adams M."/>
        </authorList>
    </citation>
    <scope>NUCLEOTIDE SEQUENCE [LARGE SCALE GENOMIC DNA]</scope>
    <source>
        <strain evidence="8 17">39383</strain>
    </source>
</reference>
<dbReference type="InterPro" id="IPR036291">
    <property type="entry name" value="NAD(P)-bd_dom_sf"/>
</dbReference>
<dbReference type="PROSITE" id="PS00065">
    <property type="entry name" value="D_2_HYDROXYACID_DH_1"/>
    <property type="match status" value="1"/>
</dbReference>
<dbReference type="SUPFAM" id="SSF51735">
    <property type="entry name" value="NAD(P)-binding Rossmann-fold domains"/>
    <property type="match status" value="1"/>
</dbReference>
<evidence type="ECO:0000313" key="10">
    <source>
        <dbReference type="EMBL" id="SPX55546.1"/>
    </source>
</evidence>
<evidence type="ECO:0000313" key="13">
    <source>
        <dbReference type="EMBL" id="STU85094.1"/>
    </source>
</evidence>
<evidence type="ECO:0000259" key="6">
    <source>
        <dbReference type="Pfam" id="PF00389"/>
    </source>
</evidence>
<evidence type="ECO:0000313" key="8">
    <source>
        <dbReference type="EMBL" id="OVF68650.1"/>
    </source>
</evidence>
<dbReference type="AlphaFoldDB" id="A0A0C7KEI7"/>
<dbReference type="Proteomes" id="UP000259975">
    <property type="component" value="Unassembled WGS sequence"/>
</dbReference>